<dbReference type="GO" id="GO:0006004">
    <property type="term" value="P:fucose metabolic process"/>
    <property type="evidence" value="ECO:0007669"/>
    <property type="project" value="InterPro"/>
</dbReference>
<keyword evidence="4 8" id="KW-0732">Signal</keyword>
<keyword evidence="5" id="KW-0378">Hydrolase</keyword>
<evidence type="ECO:0000259" key="9">
    <source>
        <dbReference type="Pfam" id="PF01120"/>
    </source>
</evidence>
<dbReference type="PANTHER" id="PTHR10030:SF37">
    <property type="entry name" value="ALPHA-L-FUCOSIDASE-RELATED"/>
    <property type="match status" value="1"/>
</dbReference>
<evidence type="ECO:0000256" key="7">
    <source>
        <dbReference type="PIRSR" id="PIRSR001092-1"/>
    </source>
</evidence>
<keyword evidence="6" id="KW-0326">Glycosidase</keyword>
<evidence type="ECO:0000313" key="10">
    <source>
        <dbReference type="EMBL" id="TWF45727.1"/>
    </source>
</evidence>
<dbReference type="Proteomes" id="UP000320811">
    <property type="component" value="Unassembled WGS sequence"/>
</dbReference>
<protein>
    <recommendedName>
        <fullName evidence="3">alpha-L-fucosidase</fullName>
        <ecNumber evidence="3">3.2.1.51</ecNumber>
    </recommendedName>
</protein>
<feature type="chain" id="PRO_5021704479" description="alpha-L-fucosidase" evidence="8">
    <location>
        <begin position="28"/>
        <end position="432"/>
    </location>
</feature>
<evidence type="ECO:0000256" key="3">
    <source>
        <dbReference type="ARBA" id="ARBA00012662"/>
    </source>
</evidence>
<evidence type="ECO:0000313" key="11">
    <source>
        <dbReference type="Proteomes" id="UP000320811"/>
    </source>
</evidence>
<dbReference type="GO" id="GO:0004560">
    <property type="term" value="F:alpha-L-fucosidase activity"/>
    <property type="evidence" value="ECO:0007669"/>
    <property type="project" value="InterPro"/>
</dbReference>
<dbReference type="RefSeq" id="WP_145665172.1">
    <property type="nucleotide sequence ID" value="NZ_VIWO01000001.1"/>
</dbReference>
<dbReference type="Gene3D" id="3.20.20.80">
    <property type="entry name" value="Glycosidases"/>
    <property type="match status" value="1"/>
</dbReference>
<evidence type="ECO:0000256" key="2">
    <source>
        <dbReference type="ARBA" id="ARBA00007951"/>
    </source>
</evidence>
<comment type="function">
    <text evidence="1">Alpha-L-fucosidase is responsible for hydrolyzing the alpha-1,6-linked fucose joined to the reducing-end N-acetylglucosamine of the carbohydrate moieties of glycoproteins.</text>
</comment>
<dbReference type="PIRSF" id="PIRSF001092">
    <property type="entry name" value="Alpha-L-fucosidase"/>
    <property type="match status" value="1"/>
</dbReference>
<evidence type="ECO:0000256" key="8">
    <source>
        <dbReference type="SAM" id="SignalP"/>
    </source>
</evidence>
<dbReference type="SUPFAM" id="SSF51445">
    <property type="entry name" value="(Trans)glycosidases"/>
    <property type="match status" value="1"/>
</dbReference>
<feature type="site" description="May be important for catalysis" evidence="7">
    <location>
        <position position="278"/>
    </location>
</feature>
<reference evidence="10 11" key="1">
    <citation type="submission" date="2019-06" db="EMBL/GenBank/DDBJ databases">
        <title>Sorghum-associated microbial communities from plants grown in Nebraska, USA.</title>
        <authorList>
            <person name="Schachtman D."/>
        </authorList>
    </citation>
    <scope>NUCLEOTIDE SEQUENCE [LARGE SCALE GENOMIC DNA]</scope>
    <source>
        <strain evidence="10 11">1209</strain>
    </source>
</reference>
<comment type="caution">
    <text evidence="10">The sequence shown here is derived from an EMBL/GenBank/DDBJ whole genome shotgun (WGS) entry which is preliminary data.</text>
</comment>
<dbReference type="Pfam" id="PF01120">
    <property type="entry name" value="Alpha_L_fucos"/>
    <property type="match status" value="1"/>
</dbReference>
<feature type="signal peptide" evidence="8">
    <location>
        <begin position="1"/>
        <end position="27"/>
    </location>
</feature>
<evidence type="ECO:0000256" key="5">
    <source>
        <dbReference type="ARBA" id="ARBA00022801"/>
    </source>
</evidence>
<dbReference type="SMART" id="SM00812">
    <property type="entry name" value="Alpha_L_fucos"/>
    <property type="match status" value="1"/>
</dbReference>
<proteinExistence type="inferred from homology"/>
<dbReference type="PRINTS" id="PR00741">
    <property type="entry name" value="GLHYDRLASE29"/>
</dbReference>
<name>A0A561Q5U6_9BACT</name>
<dbReference type="InterPro" id="IPR016286">
    <property type="entry name" value="FUC_metazoa-typ"/>
</dbReference>
<gene>
    <name evidence="10" type="ORF">FHW36_1011658</name>
</gene>
<accession>A0A561Q5U6</accession>
<dbReference type="InterPro" id="IPR057739">
    <property type="entry name" value="Glyco_hydro_29_N"/>
</dbReference>
<feature type="domain" description="Glycoside hydrolase family 29 N-terminal" evidence="9">
    <location>
        <begin position="15"/>
        <end position="346"/>
    </location>
</feature>
<dbReference type="AlphaFoldDB" id="A0A561Q5U6"/>
<dbReference type="GO" id="GO:0005764">
    <property type="term" value="C:lysosome"/>
    <property type="evidence" value="ECO:0007669"/>
    <property type="project" value="TreeGrafter"/>
</dbReference>
<evidence type="ECO:0000256" key="4">
    <source>
        <dbReference type="ARBA" id="ARBA00022729"/>
    </source>
</evidence>
<dbReference type="GO" id="GO:0016139">
    <property type="term" value="P:glycoside catabolic process"/>
    <property type="evidence" value="ECO:0007669"/>
    <property type="project" value="TreeGrafter"/>
</dbReference>
<evidence type="ECO:0000256" key="1">
    <source>
        <dbReference type="ARBA" id="ARBA00004071"/>
    </source>
</evidence>
<sequence>MLKVSLSTLVLLLISAISFSQKGYVPAQENLENRKQFQDNKFGVFIHWGLYSMMADGEWAMNVKKINYSEYSKLAGGFCPSKFNAKQWVADIKAAGAKYICITSRHHDGFSMFDTKQSDYNIMVASPFKRDVLKELADECHKQGVKLHFYYSLLDWGRPDYNPNGELIVKEGENKKARWETYHQFMLNQLKELLTNYGEIGAIWFDGAWDKSKSFDWKFDEIYSLIHLLQPGCLIINNHHWDALQGEDAQAFERDLPGQNTAGFSAGANIGQLPLETCETMNDSWGYKITDKNYKSEKSLVQYLVKAAGNNANLLLNVGPRPDGTLPDTAVARLKAMGDWLKSYGETIYGTRGGPVGQRTWGVTTTKDNRVFVHILNSQDKALFLPLPGKSIKSARVFINNEPVKFVQQREGVLLLLDKTPGDMDYVIELRF</sequence>
<comment type="similarity">
    <text evidence="2">Belongs to the glycosyl hydrolase 29 family.</text>
</comment>
<evidence type="ECO:0000256" key="6">
    <source>
        <dbReference type="ARBA" id="ARBA00023295"/>
    </source>
</evidence>
<keyword evidence="11" id="KW-1185">Reference proteome</keyword>
<organism evidence="10 11">
    <name type="scientific">Chitinophaga polysaccharea</name>
    <dbReference type="NCBI Taxonomy" id="1293035"/>
    <lineage>
        <taxon>Bacteria</taxon>
        <taxon>Pseudomonadati</taxon>
        <taxon>Bacteroidota</taxon>
        <taxon>Chitinophagia</taxon>
        <taxon>Chitinophagales</taxon>
        <taxon>Chitinophagaceae</taxon>
        <taxon>Chitinophaga</taxon>
    </lineage>
</organism>
<dbReference type="InterPro" id="IPR000933">
    <property type="entry name" value="Glyco_hydro_29"/>
</dbReference>
<dbReference type="InterPro" id="IPR017853">
    <property type="entry name" value="GH"/>
</dbReference>
<dbReference type="PANTHER" id="PTHR10030">
    <property type="entry name" value="ALPHA-L-FUCOSIDASE"/>
    <property type="match status" value="1"/>
</dbReference>
<dbReference type="OrthoDB" id="107551at2"/>
<dbReference type="EMBL" id="VIWO01000001">
    <property type="protein sequence ID" value="TWF45727.1"/>
    <property type="molecule type" value="Genomic_DNA"/>
</dbReference>
<dbReference type="EC" id="3.2.1.51" evidence="3"/>